<dbReference type="Proteomes" id="UP000032180">
    <property type="component" value="Chromosome 8"/>
</dbReference>
<dbReference type="eggNOG" id="ENOG502R5IF">
    <property type="taxonomic scope" value="Eukaryota"/>
</dbReference>
<dbReference type="AlphaFoldDB" id="A0A0D9X8J1"/>
<feature type="signal peptide" evidence="1">
    <location>
        <begin position="1"/>
        <end position="26"/>
    </location>
</feature>
<dbReference type="EnsemblPlants" id="LPERR08G13940.1">
    <property type="protein sequence ID" value="LPERR08G13940.1"/>
    <property type="gene ID" value="LPERR08G13940"/>
</dbReference>
<sequence length="164" mass="16223">MATKIITLAVVSSFLLLLLLAPATTAISISGGGSVGGGITGGATGTTVTDDTPPFVFPGAAAAGCWNAVLQAEICAGDILRSVASFLLHLHADAGGEAQPLNPLGSGAVHVGAPCCGVLKTVGDRCFRDLLADSPFHPLYAPFINHVCGGGGLPVGGIVPGHRD</sequence>
<evidence type="ECO:0000313" key="3">
    <source>
        <dbReference type="Proteomes" id="UP000032180"/>
    </source>
</evidence>
<proteinExistence type="predicted"/>
<reference evidence="3" key="2">
    <citation type="submission" date="2013-12" db="EMBL/GenBank/DDBJ databases">
        <authorList>
            <person name="Yu Y."/>
            <person name="Lee S."/>
            <person name="de Baynast K."/>
            <person name="Wissotski M."/>
            <person name="Liu L."/>
            <person name="Talag J."/>
            <person name="Goicoechea J."/>
            <person name="Angelova A."/>
            <person name="Jetty R."/>
            <person name="Kudrna D."/>
            <person name="Golser W."/>
            <person name="Rivera L."/>
            <person name="Zhang J."/>
            <person name="Wing R."/>
        </authorList>
    </citation>
    <scope>NUCLEOTIDE SEQUENCE</scope>
</reference>
<organism evidence="2 3">
    <name type="scientific">Leersia perrieri</name>
    <dbReference type="NCBI Taxonomy" id="77586"/>
    <lineage>
        <taxon>Eukaryota</taxon>
        <taxon>Viridiplantae</taxon>
        <taxon>Streptophyta</taxon>
        <taxon>Embryophyta</taxon>
        <taxon>Tracheophyta</taxon>
        <taxon>Spermatophyta</taxon>
        <taxon>Magnoliopsida</taxon>
        <taxon>Liliopsida</taxon>
        <taxon>Poales</taxon>
        <taxon>Poaceae</taxon>
        <taxon>BOP clade</taxon>
        <taxon>Oryzoideae</taxon>
        <taxon>Oryzeae</taxon>
        <taxon>Oryzinae</taxon>
        <taxon>Leersia</taxon>
    </lineage>
</organism>
<feature type="chain" id="PRO_5002349699" evidence="1">
    <location>
        <begin position="27"/>
        <end position="164"/>
    </location>
</feature>
<keyword evidence="3" id="KW-1185">Reference proteome</keyword>
<keyword evidence="1" id="KW-0732">Signal</keyword>
<evidence type="ECO:0000313" key="2">
    <source>
        <dbReference type="EnsemblPlants" id="LPERR08G13940.1"/>
    </source>
</evidence>
<protein>
    <submittedName>
        <fullName evidence="2">Uncharacterized protein</fullName>
    </submittedName>
</protein>
<accession>A0A0D9X8J1</accession>
<dbReference type="Gramene" id="LPERR08G13940.1">
    <property type="protein sequence ID" value="LPERR08G13940.1"/>
    <property type="gene ID" value="LPERR08G13940"/>
</dbReference>
<name>A0A0D9X8J1_9ORYZ</name>
<reference evidence="2" key="3">
    <citation type="submission" date="2015-04" db="UniProtKB">
        <authorList>
            <consortium name="EnsemblPlants"/>
        </authorList>
    </citation>
    <scope>IDENTIFICATION</scope>
</reference>
<evidence type="ECO:0000256" key="1">
    <source>
        <dbReference type="SAM" id="SignalP"/>
    </source>
</evidence>
<reference evidence="2 3" key="1">
    <citation type="submission" date="2012-08" db="EMBL/GenBank/DDBJ databases">
        <title>Oryza genome evolution.</title>
        <authorList>
            <person name="Wing R.A."/>
        </authorList>
    </citation>
    <scope>NUCLEOTIDE SEQUENCE</scope>
</reference>
<dbReference type="HOGENOM" id="CLU_1818588_0_0_1"/>